<feature type="domain" description="TrwC relaxase" evidence="1">
    <location>
        <begin position="3"/>
        <end position="133"/>
    </location>
</feature>
<accession>A0A1G7DV39</accession>
<dbReference type="Gene3D" id="3.40.50.300">
    <property type="entry name" value="P-loop containing nucleotide triphosphate hydrolases"/>
    <property type="match status" value="2"/>
</dbReference>
<dbReference type="SUPFAM" id="SSF52540">
    <property type="entry name" value="P-loop containing nucleoside triphosphate hydrolases"/>
    <property type="match status" value="2"/>
</dbReference>
<keyword evidence="3" id="KW-1185">Reference proteome</keyword>
<dbReference type="SUPFAM" id="SSF55464">
    <property type="entry name" value="Origin of replication-binding domain, RBD-like"/>
    <property type="match status" value="1"/>
</dbReference>
<name>A0A1G7DV39_9ACTN</name>
<dbReference type="InterPro" id="IPR014862">
    <property type="entry name" value="TrwC"/>
</dbReference>
<proteinExistence type="predicted"/>
<reference evidence="3" key="1">
    <citation type="submission" date="2016-10" db="EMBL/GenBank/DDBJ databases">
        <authorList>
            <person name="Varghese N."/>
            <person name="Submissions S."/>
        </authorList>
    </citation>
    <scope>NUCLEOTIDE SEQUENCE [LARGE SCALE GENOMIC DNA]</scope>
    <source>
        <strain evidence="3">CGMCC 4.3516</strain>
    </source>
</reference>
<evidence type="ECO:0000313" key="3">
    <source>
        <dbReference type="Proteomes" id="UP000198949"/>
    </source>
</evidence>
<dbReference type="InterPro" id="IPR027417">
    <property type="entry name" value="P-loop_NTPase"/>
</dbReference>
<sequence>MQGKDGKWRSLDGSALCALGVAASETYNSAVEAEMTPWLGVAFADRPGPTRNGRPVREIVGIDPAIIKHFSARRSDIESRYAELRSNYQATHGREPDAKAAYELAQQATLETRGAKDMVRSLEQMRADWTANLTGRFGPNALDQITATVNAALEPVAALEAKQINELAARVVEVIGEARATWTRWNIHAETMRQLRTEHVFTTPQAQREAAEQIVAAALGEGVSIRIGMPAPVEVPKVLRRSDGVSVFEKHEGHRFTSQKILDAETRLVDAASTATVYSASAEAVRGQPDAFESDSGRTLDTGQRRLVEAFATDNRLLAVGIGPAGSGKTTAMRAYGDVLDAEGHRLIGLTPSAKAAKVLEHELGIRCTTIDKFLWDISPGNRRSGPELVATLRHEDTRLDAEQDMGAGRVRSSADRSAPFGSGQLGLRPGDVILVDEASMAGTLNLDRVTALAAHAGAQVRLLGDAHQLGAVASGGALRLIAAKAGATELNELHRFKDPAFATASLELRVGSGNALDYFQNRGRLVGGTEDAMAGALYAAWKADTTAGKRSLMLAKENKAVSALTAKARADRVAAGEVKDHGIALHDGNTAGRGDWVVTRENDSRLRYCRGKDTVRNGETWTVIRTFKDGSMKVKNHTSKATTTLPGWYVKQQVELAYASTVARSQGMTVDTAHPLMTAGMDRNALYVAATRAAETTTLYAVTHTPLPAAPDDRTWRPG</sequence>
<dbReference type="Pfam" id="PF13604">
    <property type="entry name" value="AAA_30"/>
    <property type="match status" value="1"/>
</dbReference>
<dbReference type="Pfam" id="PF08751">
    <property type="entry name" value="TrwC"/>
    <property type="match status" value="1"/>
</dbReference>
<evidence type="ECO:0000313" key="2">
    <source>
        <dbReference type="EMBL" id="SDE55311.1"/>
    </source>
</evidence>
<dbReference type="EMBL" id="FNAD01000029">
    <property type="protein sequence ID" value="SDE55311.1"/>
    <property type="molecule type" value="Genomic_DNA"/>
</dbReference>
<gene>
    <name evidence="2" type="ORF">SAMN05216270_1296</name>
</gene>
<dbReference type="AlphaFoldDB" id="A0A1G7DV39"/>
<dbReference type="STRING" id="58114.SAMN05216270_1296"/>
<protein>
    <submittedName>
        <fullName evidence="2">TrwC relaxase</fullName>
    </submittedName>
</protein>
<organism evidence="2 3">
    <name type="scientific">Glycomyces harbinensis</name>
    <dbReference type="NCBI Taxonomy" id="58114"/>
    <lineage>
        <taxon>Bacteria</taxon>
        <taxon>Bacillati</taxon>
        <taxon>Actinomycetota</taxon>
        <taxon>Actinomycetes</taxon>
        <taxon>Glycomycetales</taxon>
        <taxon>Glycomycetaceae</taxon>
        <taxon>Glycomyces</taxon>
    </lineage>
</organism>
<dbReference type="Proteomes" id="UP000198949">
    <property type="component" value="Unassembled WGS sequence"/>
</dbReference>
<evidence type="ECO:0000259" key="1">
    <source>
        <dbReference type="Pfam" id="PF08751"/>
    </source>
</evidence>